<dbReference type="Gene3D" id="3.40.50.300">
    <property type="entry name" value="P-loop containing nucleotide triphosphate hydrolases"/>
    <property type="match status" value="1"/>
</dbReference>
<protein>
    <recommendedName>
        <fullName evidence="4">Terminase family protein</fullName>
    </recommendedName>
</protein>
<evidence type="ECO:0000313" key="3">
    <source>
        <dbReference type="Proteomes" id="UP000248021"/>
    </source>
</evidence>
<dbReference type="EMBL" id="QJJK01000003">
    <property type="protein sequence ID" value="PXW61514.1"/>
    <property type="molecule type" value="Genomic_DNA"/>
</dbReference>
<evidence type="ECO:0000256" key="1">
    <source>
        <dbReference type="SAM" id="MobiDB-lite"/>
    </source>
</evidence>
<dbReference type="AlphaFoldDB" id="A0A2V3UAG6"/>
<dbReference type="RefSeq" id="WP_110373826.1">
    <property type="nucleotide sequence ID" value="NZ_JAHBRY010000001.1"/>
</dbReference>
<keyword evidence="3" id="KW-1185">Reference proteome</keyword>
<dbReference type="OrthoDB" id="5440754at2"/>
<reference evidence="2 3" key="1">
    <citation type="submission" date="2018-05" db="EMBL/GenBank/DDBJ databases">
        <title>Genomic Encyclopedia of Type Strains, Phase IV (KMG-IV): sequencing the most valuable type-strain genomes for metagenomic binning, comparative biology and taxonomic classification.</title>
        <authorList>
            <person name="Goeker M."/>
        </authorList>
    </citation>
    <scope>NUCLEOTIDE SEQUENCE [LARGE SCALE GENOMIC DNA]</scope>
    <source>
        <strain evidence="2 3">DSM 6462</strain>
    </source>
</reference>
<comment type="caution">
    <text evidence="2">The sequence shown here is derived from an EMBL/GenBank/DDBJ whole genome shotgun (WGS) entry which is preliminary data.</text>
</comment>
<sequence length="509" mass="56109">MTVTFGSLDDALKRYPDGARLLLSAGAVSDAFIMSNGTRDLLNGPVGSGKTTACVKRALRSAIQTPPMISSGVRRYVLAVWRETYQQLWGTTIKSWRKVLDPDKGIGTFTGSFPRAAEHVVEFEDAFGKIQLIARFMAFGADADPDDLGGTEYTDAYLNEMDKLPEALFINLARSVGRDPTRGELGLPDRPGIRYGRIFGDCNAPSPLVWVYRDWWSPKKPAGYHLFRQPGGRHAEAENLAAVGRQYYHQQAEANAHRPWWIRVKIDNEPGFNRDTDVVYPKFVDSRMVALEPLTVFPDIPVIVGCDGGNTPAAAFLQEMPDGQLRVPAEIALDRGDELDLARAVNVVMASRRFAGCEFYVVADPATFAGDDTTGGSWAGRLGKAIGLKVHKPPVRNEDTEGRHRGAREAMERALVGDRPGFLLDPSCSAIRRGLNGTFHYHRIKGTDARGGIVKTPDSHVVEAMEYGASLSGSSAARHRTSEHEAEKRRKREASRKTQGRYNALRRQA</sequence>
<dbReference type="InterPro" id="IPR027417">
    <property type="entry name" value="P-loop_NTPase"/>
</dbReference>
<organism evidence="2 3">
    <name type="scientific">Chelatococcus asaccharovorans</name>
    <dbReference type="NCBI Taxonomy" id="28210"/>
    <lineage>
        <taxon>Bacteria</taxon>
        <taxon>Pseudomonadati</taxon>
        <taxon>Pseudomonadota</taxon>
        <taxon>Alphaproteobacteria</taxon>
        <taxon>Hyphomicrobiales</taxon>
        <taxon>Chelatococcaceae</taxon>
        <taxon>Chelatococcus</taxon>
    </lineage>
</organism>
<proteinExistence type="predicted"/>
<name>A0A2V3UAG6_9HYPH</name>
<feature type="region of interest" description="Disordered" evidence="1">
    <location>
        <begin position="470"/>
        <end position="509"/>
    </location>
</feature>
<evidence type="ECO:0008006" key="4">
    <source>
        <dbReference type="Google" id="ProtNLM"/>
    </source>
</evidence>
<gene>
    <name evidence="2" type="ORF">C7450_10329</name>
</gene>
<accession>A0A2V3UAG6</accession>
<evidence type="ECO:0000313" key="2">
    <source>
        <dbReference type="EMBL" id="PXW61514.1"/>
    </source>
</evidence>
<dbReference type="Proteomes" id="UP000248021">
    <property type="component" value="Unassembled WGS sequence"/>
</dbReference>